<dbReference type="GO" id="GO:0003677">
    <property type="term" value="F:DNA binding"/>
    <property type="evidence" value="ECO:0007669"/>
    <property type="project" value="InterPro"/>
</dbReference>
<dbReference type="GO" id="GO:0006260">
    <property type="term" value="P:DNA replication"/>
    <property type="evidence" value="ECO:0007669"/>
    <property type="project" value="UniProtKB-KW"/>
</dbReference>
<dbReference type="RefSeq" id="WP_026748532.1">
    <property type="nucleotide sequence ID" value="NZ_AP019831.1"/>
</dbReference>
<keyword evidence="4" id="KW-1185">Reference proteome</keyword>
<dbReference type="OrthoDB" id="82247at2"/>
<gene>
    <name evidence="3" type="ORF">JMUB3870_0534</name>
</gene>
<dbReference type="InterPro" id="IPR000989">
    <property type="entry name" value="Rep"/>
</dbReference>
<protein>
    <submittedName>
        <fullName evidence="3">Uncharacterized protein</fullName>
    </submittedName>
</protein>
<reference evidence="3 4" key="1">
    <citation type="submission" date="2019-07" db="EMBL/GenBank/DDBJ databases">
        <title>Complete Genome Sequence of Leptotrichia trevisanii Strain JMUB3870.</title>
        <authorList>
            <person name="Watanabe S."/>
            <person name="Cui L."/>
        </authorList>
    </citation>
    <scope>NUCLEOTIDE SEQUENCE [LARGE SCALE GENOMIC DNA]</scope>
    <source>
        <strain evidence="3 4">JMUB3870</strain>
    </source>
</reference>
<dbReference type="Pfam" id="PF01446">
    <property type="entry name" value="Rep_1"/>
    <property type="match status" value="1"/>
</dbReference>
<evidence type="ECO:0000256" key="1">
    <source>
        <dbReference type="ARBA" id="ARBA00008909"/>
    </source>
</evidence>
<proteinExistence type="inferred from homology"/>
<dbReference type="Proteomes" id="UP000422644">
    <property type="component" value="Chromosome"/>
</dbReference>
<evidence type="ECO:0000256" key="2">
    <source>
        <dbReference type="ARBA" id="ARBA00022705"/>
    </source>
</evidence>
<keyword evidence="2" id="KW-0235">DNA replication</keyword>
<evidence type="ECO:0000313" key="4">
    <source>
        <dbReference type="Proteomes" id="UP000422644"/>
    </source>
</evidence>
<dbReference type="AlphaFoldDB" id="A0A510JZI2"/>
<accession>A0A510JZI2</accession>
<organism evidence="3 4">
    <name type="scientific">Leptotrichia trevisanii</name>
    <dbReference type="NCBI Taxonomy" id="109328"/>
    <lineage>
        <taxon>Bacteria</taxon>
        <taxon>Fusobacteriati</taxon>
        <taxon>Fusobacteriota</taxon>
        <taxon>Fusobacteriia</taxon>
        <taxon>Fusobacteriales</taxon>
        <taxon>Leptotrichiaceae</taxon>
        <taxon>Leptotrichia</taxon>
    </lineage>
</organism>
<name>A0A510JZI2_9FUSO</name>
<comment type="similarity">
    <text evidence="1">Belongs to the Gram-positive plasmids replication protein type 1 family.</text>
</comment>
<evidence type="ECO:0000313" key="3">
    <source>
        <dbReference type="EMBL" id="BBM44427.1"/>
    </source>
</evidence>
<dbReference type="EMBL" id="AP019831">
    <property type="protein sequence ID" value="BBM44427.1"/>
    <property type="molecule type" value="Genomic_DNA"/>
</dbReference>
<sequence>MNREEEYIEYYKKSIEIYEREDFKDIISKKKLLNVKNCYNEYLYWYEHPEWSHKIFRCKKPFCPICDMKNKRILYYKHKDRALKLERKYNLFILVLNGNNVEIETDKINEEIKDNNEKLKILLSRPFIEKVVRGYFKVIEIKYTGYDSLPHIHIILFTIKGIYKHFKISEFKNMIIKEWRNLKGFNANVYLKSLGTKKKIEKEVSYLTRDNKKQLYNLFNLGSNVVKVHLEVTRNKRFFVWSKNVLKELKLNNYT</sequence>